<keyword evidence="3" id="KW-0732">Signal</keyword>
<feature type="region of interest" description="Disordered" evidence="2">
    <location>
        <begin position="507"/>
        <end position="564"/>
    </location>
</feature>
<feature type="region of interest" description="Disordered" evidence="2">
    <location>
        <begin position="367"/>
        <end position="402"/>
    </location>
</feature>
<feature type="chain" id="PRO_5006456952" evidence="3">
    <location>
        <begin position="28"/>
        <end position="676"/>
    </location>
</feature>
<accession>B4L3N8</accession>
<evidence type="ECO:0000256" key="3">
    <source>
        <dbReference type="SAM" id="SignalP"/>
    </source>
</evidence>
<name>B4L3N8_DROMO</name>
<dbReference type="EMBL" id="CH933810">
    <property type="protein sequence ID" value="EDW07166.2"/>
    <property type="molecule type" value="Genomic_DNA"/>
</dbReference>
<dbReference type="eggNOG" id="ENOG502TBQT">
    <property type="taxonomic scope" value="Eukaryota"/>
</dbReference>
<reference evidence="4 5" key="1">
    <citation type="journal article" date="2007" name="Nature">
        <title>Evolution of genes and genomes on the Drosophila phylogeny.</title>
        <authorList>
            <consortium name="Drosophila 12 Genomes Consortium"/>
            <person name="Clark A.G."/>
            <person name="Eisen M.B."/>
            <person name="Smith D.R."/>
            <person name="Bergman C.M."/>
            <person name="Oliver B."/>
            <person name="Markow T.A."/>
            <person name="Kaufman T.C."/>
            <person name="Kellis M."/>
            <person name="Gelbart W."/>
            <person name="Iyer V.N."/>
            <person name="Pollard D.A."/>
            <person name="Sackton T.B."/>
            <person name="Larracuente A.M."/>
            <person name="Singh N.D."/>
            <person name="Abad J.P."/>
            <person name="Abt D.N."/>
            <person name="Adryan B."/>
            <person name="Aguade M."/>
            <person name="Akashi H."/>
            <person name="Anderson W.W."/>
            <person name="Aquadro C.F."/>
            <person name="Ardell D.H."/>
            <person name="Arguello R."/>
            <person name="Artieri C.G."/>
            <person name="Barbash D.A."/>
            <person name="Barker D."/>
            <person name="Barsanti P."/>
            <person name="Batterham P."/>
            <person name="Batzoglou S."/>
            <person name="Begun D."/>
            <person name="Bhutkar A."/>
            <person name="Blanco E."/>
            <person name="Bosak S.A."/>
            <person name="Bradley R.K."/>
            <person name="Brand A.D."/>
            <person name="Brent M.R."/>
            <person name="Brooks A.N."/>
            <person name="Brown R.H."/>
            <person name="Butlin R.K."/>
            <person name="Caggese C."/>
            <person name="Calvi B.R."/>
            <person name="Bernardo de Carvalho A."/>
            <person name="Caspi A."/>
            <person name="Castrezana S."/>
            <person name="Celniker S.E."/>
            <person name="Chang J.L."/>
            <person name="Chapple C."/>
            <person name="Chatterji S."/>
            <person name="Chinwalla A."/>
            <person name="Civetta A."/>
            <person name="Clifton S.W."/>
            <person name="Comeron J.M."/>
            <person name="Costello J.C."/>
            <person name="Coyne J.A."/>
            <person name="Daub J."/>
            <person name="David R.G."/>
            <person name="Delcher A.L."/>
            <person name="Delehaunty K."/>
            <person name="Do C.B."/>
            <person name="Ebling H."/>
            <person name="Edwards K."/>
            <person name="Eickbush T."/>
            <person name="Evans J.D."/>
            <person name="Filipski A."/>
            <person name="Findeiss S."/>
            <person name="Freyhult E."/>
            <person name="Fulton L."/>
            <person name="Fulton R."/>
            <person name="Garcia A.C."/>
            <person name="Gardiner A."/>
            <person name="Garfield D.A."/>
            <person name="Garvin B.E."/>
            <person name="Gibson G."/>
            <person name="Gilbert D."/>
            <person name="Gnerre S."/>
            <person name="Godfrey J."/>
            <person name="Good R."/>
            <person name="Gotea V."/>
            <person name="Gravely B."/>
            <person name="Greenberg A.J."/>
            <person name="Griffiths-Jones S."/>
            <person name="Gross S."/>
            <person name="Guigo R."/>
            <person name="Gustafson E.A."/>
            <person name="Haerty W."/>
            <person name="Hahn M.W."/>
            <person name="Halligan D.L."/>
            <person name="Halpern A.L."/>
            <person name="Halter G.M."/>
            <person name="Han M.V."/>
            <person name="Heger A."/>
            <person name="Hillier L."/>
            <person name="Hinrichs A.S."/>
            <person name="Holmes I."/>
            <person name="Hoskins R.A."/>
            <person name="Hubisz M.J."/>
            <person name="Hultmark D."/>
            <person name="Huntley M.A."/>
            <person name="Jaffe D.B."/>
            <person name="Jagadeeshan S."/>
            <person name="Jeck W.R."/>
            <person name="Johnson J."/>
            <person name="Jones C.D."/>
            <person name="Jordan W.C."/>
            <person name="Karpen G.H."/>
            <person name="Kataoka E."/>
            <person name="Keightley P.D."/>
            <person name="Kheradpour P."/>
            <person name="Kirkness E.F."/>
            <person name="Koerich L.B."/>
            <person name="Kristiansen K."/>
            <person name="Kudrna D."/>
            <person name="Kulathinal R.J."/>
            <person name="Kumar S."/>
            <person name="Kwok R."/>
            <person name="Lander E."/>
            <person name="Langley C.H."/>
            <person name="Lapoint R."/>
            <person name="Lazzaro B.P."/>
            <person name="Lee S.J."/>
            <person name="Levesque L."/>
            <person name="Li R."/>
            <person name="Lin C.F."/>
            <person name="Lin M.F."/>
            <person name="Lindblad-Toh K."/>
            <person name="Llopart A."/>
            <person name="Long M."/>
            <person name="Low L."/>
            <person name="Lozovsky E."/>
            <person name="Lu J."/>
            <person name="Luo M."/>
            <person name="Machado C.A."/>
            <person name="Makalowski W."/>
            <person name="Marzo M."/>
            <person name="Matsuda M."/>
            <person name="Matzkin L."/>
            <person name="McAllister B."/>
            <person name="McBride C.S."/>
            <person name="McKernan B."/>
            <person name="McKernan K."/>
            <person name="Mendez-Lago M."/>
            <person name="Minx P."/>
            <person name="Mollenhauer M.U."/>
            <person name="Montooth K."/>
            <person name="Mount S.M."/>
            <person name="Mu X."/>
            <person name="Myers E."/>
            <person name="Negre B."/>
            <person name="Newfeld S."/>
            <person name="Nielsen R."/>
            <person name="Noor M.A."/>
            <person name="O'Grady P."/>
            <person name="Pachter L."/>
            <person name="Papaceit M."/>
            <person name="Parisi M.J."/>
            <person name="Parisi M."/>
            <person name="Parts L."/>
            <person name="Pedersen J.S."/>
            <person name="Pesole G."/>
            <person name="Phillippy A.M."/>
            <person name="Ponting C.P."/>
            <person name="Pop M."/>
            <person name="Porcelli D."/>
            <person name="Powell J.R."/>
            <person name="Prohaska S."/>
            <person name="Pruitt K."/>
            <person name="Puig M."/>
            <person name="Quesneville H."/>
            <person name="Ram K.R."/>
            <person name="Rand D."/>
            <person name="Rasmussen M.D."/>
            <person name="Reed L.K."/>
            <person name="Reenan R."/>
            <person name="Reily A."/>
            <person name="Remington K.A."/>
            <person name="Rieger T.T."/>
            <person name="Ritchie M.G."/>
            <person name="Robin C."/>
            <person name="Rogers Y.H."/>
            <person name="Rohde C."/>
            <person name="Rozas J."/>
            <person name="Rubenfield M.J."/>
            <person name="Ruiz A."/>
            <person name="Russo S."/>
            <person name="Salzberg S.L."/>
            <person name="Sanchez-Gracia A."/>
            <person name="Saranga D.J."/>
            <person name="Sato H."/>
            <person name="Schaeffer S.W."/>
            <person name="Schatz M.C."/>
            <person name="Schlenke T."/>
            <person name="Schwartz R."/>
            <person name="Segarra C."/>
            <person name="Singh R.S."/>
            <person name="Sirot L."/>
            <person name="Sirota M."/>
            <person name="Sisneros N.B."/>
            <person name="Smith C.D."/>
            <person name="Smith T.F."/>
            <person name="Spieth J."/>
            <person name="Stage D.E."/>
            <person name="Stark A."/>
            <person name="Stephan W."/>
            <person name="Strausberg R.L."/>
            <person name="Strempel S."/>
            <person name="Sturgill D."/>
            <person name="Sutton G."/>
            <person name="Sutton G.G."/>
            <person name="Tao W."/>
            <person name="Teichmann S."/>
            <person name="Tobari Y.N."/>
            <person name="Tomimura Y."/>
            <person name="Tsolas J.M."/>
            <person name="Valente V.L."/>
            <person name="Venter E."/>
            <person name="Venter J.C."/>
            <person name="Vicario S."/>
            <person name="Vieira F.G."/>
            <person name="Vilella A.J."/>
            <person name="Villasante A."/>
            <person name="Walenz B."/>
            <person name="Wang J."/>
            <person name="Wasserman M."/>
            <person name="Watts T."/>
            <person name="Wilson D."/>
            <person name="Wilson R.K."/>
            <person name="Wing R.A."/>
            <person name="Wolfner M.F."/>
            <person name="Wong A."/>
            <person name="Wong G.K."/>
            <person name="Wu C.I."/>
            <person name="Wu G."/>
            <person name="Yamamoto D."/>
            <person name="Yang H.P."/>
            <person name="Yang S.P."/>
            <person name="Yorke J.A."/>
            <person name="Yoshida K."/>
            <person name="Zdobnov E."/>
            <person name="Zhang P."/>
            <person name="Zhang Y."/>
            <person name="Zimin A.V."/>
            <person name="Baldwin J."/>
            <person name="Abdouelleil A."/>
            <person name="Abdulkadir J."/>
            <person name="Abebe A."/>
            <person name="Abera B."/>
            <person name="Abreu J."/>
            <person name="Acer S.C."/>
            <person name="Aftuck L."/>
            <person name="Alexander A."/>
            <person name="An P."/>
            <person name="Anderson E."/>
            <person name="Anderson S."/>
            <person name="Arachi H."/>
            <person name="Azer M."/>
            <person name="Bachantsang P."/>
            <person name="Barry A."/>
            <person name="Bayul T."/>
            <person name="Berlin A."/>
            <person name="Bessette D."/>
            <person name="Bloom T."/>
            <person name="Blye J."/>
            <person name="Boguslavskiy L."/>
            <person name="Bonnet C."/>
            <person name="Boukhgalter B."/>
            <person name="Bourzgui I."/>
            <person name="Brown A."/>
            <person name="Cahill P."/>
            <person name="Channer S."/>
            <person name="Cheshatsang Y."/>
            <person name="Chuda L."/>
            <person name="Citroen M."/>
            <person name="Collymore A."/>
            <person name="Cooke P."/>
            <person name="Costello M."/>
            <person name="D'Aco K."/>
            <person name="Daza R."/>
            <person name="De Haan G."/>
            <person name="DeGray S."/>
            <person name="DeMaso C."/>
            <person name="Dhargay N."/>
            <person name="Dooley K."/>
            <person name="Dooley E."/>
            <person name="Doricent M."/>
            <person name="Dorje P."/>
            <person name="Dorjee K."/>
            <person name="Dupes A."/>
            <person name="Elong R."/>
            <person name="Falk J."/>
            <person name="Farina A."/>
            <person name="Faro S."/>
            <person name="Ferguson D."/>
            <person name="Fisher S."/>
            <person name="Foley C.D."/>
            <person name="Franke A."/>
            <person name="Friedrich D."/>
            <person name="Gadbois L."/>
            <person name="Gearin G."/>
            <person name="Gearin C.R."/>
            <person name="Giannoukos G."/>
            <person name="Goode T."/>
            <person name="Graham J."/>
            <person name="Grandbois E."/>
            <person name="Grewal S."/>
            <person name="Gyaltsen K."/>
            <person name="Hafez N."/>
            <person name="Hagos B."/>
            <person name="Hall J."/>
            <person name="Henson C."/>
            <person name="Hollinger A."/>
            <person name="Honan T."/>
            <person name="Huard M.D."/>
            <person name="Hughes L."/>
            <person name="Hurhula B."/>
            <person name="Husby M.E."/>
            <person name="Kamat A."/>
            <person name="Kanga B."/>
            <person name="Kashin S."/>
            <person name="Khazanovich D."/>
            <person name="Kisner P."/>
            <person name="Lance K."/>
            <person name="Lara M."/>
            <person name="Lee W."/>
            <person name="Lennon N."/>
            <person name="Letendre F."/>
            <person name="LeVine R."/>
            <person name="Lipovsky A."/>
            <person name="Liu X."/>
            <person name="Liu J."/>
            <person name="Liu S."/>
            <person name="Lokyitsang T."/>
            <person name="Lokyitsang Y."/>
            <person name="Lubonja R."/>
            <person name="Lui A."/>
            <person name="MacDonald P."/>
            <person name="Magnisalis V."/>
            <person name="Maru K."/>
            <person name="Matthews C."/>
            <person name="McCusker W."/>
            <person name="McDonough S."/>
            <person name="Mehta T."/>
            <person name="Meldrim J."/>
            <person name="Meneus L."/>
            <person name="Mihai O."/>
            <person name="Mihalev A."/>
            <person name="Mihova T."/>
            <person name="Mittelman R."/>
            <person name="Mlenga V."/>
            <person name="Montmayeur A."/>
            <person name="Mulrain L."/>
            <person name="Navidi A."/>
            <person name="Naylor J."/>
            <person name="Negash T."/>
            <person name="Nguyen T."/>
            <person name="Nguyen N."/>
            <person name="Nicol R."/>
            <person name="Norbu C."/>
            <person name="Norbu N."/>
            <person name="Novod N."/>
            <person name="O'Neill B."/>
            <person name="Osman S."/>
            <person name="Markiewicz E."/>
            <person name="Oyono O.L."/>
            <person name="Patti C."/>
            <person name="Phunkhang P."/>
            <person name="Pierre F."/>
            <person name="Priest M."/>
            <person name="Raghuraman S."/>
            <person name="Rege F."/>
            <person name="Reyes R."/>
            <person name="Rise C."/>
            <person name="Rogov P."/>
            <person name="Ross K."/>
            <person name="Ryan E."/>
            <person name="Settipalli S."/>
            <person name="Shea T."/>
            <person name="Sherpa N."/>
            <person name="Shi L."/>
            <person name="Shih D."/>
            <person name="Sparrow T."/>
            <person name="Spaulding J."/>
            <person name="Stalker J."/>
            <person name="Stange-Thomann N."/>
            <person name="Stavropoulos S."/>
            <person name="Stone C."/>
            <person name="Strader C."/>
            <person name="Tesfaye S."/>
            <person name="Thomson T."/>
            <person name="Thoulutsang Y."/>
            <person name="Thoulutsang D."/>
            <person name="Topham K."/>
            <person name="Topping I."/>
            <person name="Tsamla T."/>
            <person name="Vassiliev H."/>
            <person name="Vo A."/>
            <person name="Wangchuk T."/>
            <person name="Wangdi T."/>
            <person name="Weiand M."/>
            <person name="Wilkinson J."/>
            <person name="Wilson A."/>
            <person name="Yadav S."/>
            <person name="Young G."/>
            <person name="Yu Q."/>
            <person name="Zembek L."/>
            <person name="Zhong D."/>
            <person name="Zimmer A."/>
            <person name="Zwirko Z."/>
            <person name="Jaffe D.B."/>
            <person name="Alvarez P."/>
            <person name="Brockman W."/>
            <person name="Butler J."/>
            <person name="Chin C."/>
            <person name="Gnerre S."/>
            <person name="Grabherr M."/>
            <person name="Kleber M."/>
            <person name="Mauceli E."/>
            <person name="MacCallum I."/>
        </authorList>
    </citation>
    <scope>NUCLEOTIDE SEQUENCE [LARGE SCALE GENOMIC DNA]</scope>
    <source>
        <strain evidence="5">Tucson 15081-1352.22</strain>
    </source>
</reference>
<evidence type="ECO:0000256" key="2">
    <source>
        <dbReference type="SAM" id="MobiDB-lite"/>
    </source>
</evidence>
<dbReference type="KEGG" id="dmo:Dmoj_GI15593"/>
<evidence type="ECO:0000313" key="4">
    <source>
        <dbReference type="EMBL" id="EDW07166.2"/>
    </source>
</evidence>
<organism evidence="4 5">
    <name type="scientific">Drosophila mojavensis</name>
    <name type="common">Fruit fly</name>
    <dbReference type="NCBI Taxonomy" id="7230"/>
    <lineage>
        <taxon>Eukaryota</taxon>
        <taxon>Metazoa</taxon>
        <taxon>Ecdysozoa</taxon>
        <taxon>Arthropoda</taxon>
        <taxon>Hexapoda</taxon>
        <taxon>Insecta</taxon>
        <taxon>Pterygota</taxon>
        <taxon>Neoptera</taxon>
        <taxon>Endopterygota</taxon>
        <taxon>Diptera</taxon>
        <taxon>Brachycera</taxon>
        <taxon>Muscomorpha</taxon>
        <taxon>Ephydroidea</taxon>
        <taxon>Drosophilidae</taxon>
        <taxon>Drosophila</taxon>
    </lineage>
</organism>
<gene>
    <name evidence="4" type="primary">Dmoj\GI15593</name>
    <name evidence="4" type="ORF">Dmoj_GI15593</name>
</gene>
<dbReference type="HOGENOM" id="CLU_761346_0_0_1"/>
<proteinExistence type="predicted"/>
<dbReference type="OrthoDB" id="8050866at2759"/>
<feature type="compositionally biased region" description="Basic residues" evidence="2">
    <location>
        <begin position="367"/>
        <end position="378"/>
    </location>
</feature>
<protein>
    <submittedName>
        <fullName evidence="4">Uncharacterized protein</fullName>
    </submittedName>
</protein>
<dbReference type="InParanoid" id="B4L3N8"/>
<feature type="compositionally biased region" description="Low complexity" evidence="2">
    <location>
        <begin position="533"/>
        <end position="564"/>
    </location>
</feature>
<dbReference type="FunCoup" id="B4L3N8">
    <property type="interactions" value="2"/>
</dbReference>
<evidence type="ECO:0000256" key="1">
    <source>
        <dbReference type="SAM" id="Coils"/>
    </source>
</evidence>
<sequence length="676" mass="74557">MFGFSHSGGLLTLCLALFSGLQSVCHAQLSFHTDANTNSFTLKTPSLQQSFTRYYGSAKQQEQPQSRRSGIHWERLDVVVDAIGEGNAQLLEVVFKGVGYRLPGIANALAKLLSRCCQAMLQARLVRVDEHWSHVVVLIGVVQLQVLLAAHQQPQRAECQNQAKCQAPSGNHFLNCRAANTGLSLLLVLLQRLATSSLDSLKQLHILAAKIYDARPRCIVGGALACASHAGLHIIGRLRRGAHHHARRAFVAMQRQMPAEHALGAATPAPTSASLIRLGAVGIIRVAAHRVAVAHVRLGVHGHQGVVKVQLLRGLGALLQAVHDLAAHAERAHRYLLERDSADGPGPSMRLRLCVCVCGYQLHTTRPKMRAVKTRRSPARLVKDKSHGAGKNPHNPSQFAGFSAGVQYPDAYQQQTLGKSKPASVALSQLQQQQEQQQQQQQQQQYLAQQEQLQQLQQQQQAPLNLPSYADQMQAAFLDYQRQRMEFEQQQQQLLQKLYTYYPDVSGQQQHQLHHELPHGQQQHQPNTINSDGGRFFARQAFGGASNGLQPQPQQRQQTQQQAQLPQLPQLTQLSQLPQLAQLPQQAQPAAPAGGLANFYSTQQHMGFMQQQQQNVLRDQQQNVAQQFATGQHAPSTSTNYGMAVPDSPELAAAAYQPATTVSRVRFCSGNLNYNF</sequence>
<dbReference type="AlphaFoldDB" id="B4L3N8"/>
<dbReference type="Proteomes" id="UP000009192">
    <property type="component" value="Unassembled WGS sequence"/>
</dbReference>
<keyword evidence="1" id="KW-0175">Coiled coil</keyword>
<evidence type="ECO:0000313" key="5">
    <source>
        <dbReference type="Proteomes" id="UP000009192"/>
    </source>
</evidence>
<feature type="signal peptide" evidence="3">
    <location>
        <begin position="1"/>
        <end position="27"/>
    </location>
</feature>
<feature type="coiled-coil region" evidence="1">
    <location>
        <begin position="423"/>
        <end position="490"/>
    </location>
</feature>
<keyword evidence="5" id="KW-1185">Reference proteome</keyword>